<dbReference type="Pfam" id="PF00005">
    <property type="entry name" value="ABC_tran"/>
    <property type="match status" value="1"/>
</dbReference>
<accession>A0A919Q401</accession>
<dbReference type="SMART" id="SM00382">
    <property type="entry name" value="AAA"/>
    <property type="match status" value="1"/>
</dbReference>
<evidence type="ECO:0000256" key="7">
    <source>
        <dbReference type="SAM" id="Phobius"/>
    </source>
</evidence>
<dbReference type="PROSITE" id="PS00211">
    <property type="entry name" value="ABC_TRANSPORTER_1"/>
    <property type="match status" value="1"/>
</dbReference>
<keyword evidence="10" id="KW-1185">Reference proteome</keyword>
<evidence type="ECO:0000313" key="10">
    <source>
        <dbReference type="Proteomes" id="UP000640052"/>
    </source>
</evidence>
<evidence type="ECO:0000256" key="2">
    <source>
        <dbReference type="ARBA" id="ARBA00022692"/>
    </source>
</evidence>
<evidence type="ECO:0000256" key="4">
    <source>
        <dbReference type="ARBA" id="ARBA00022840"/>
    </source>
</evidence>
<feature type="transmembrane region" description="Helical" evidence="7">
    <location>
        <begin position="74"/>
        <end position="97"/>
    </location>
</feature>
<keyword evidence="3" id="KW-0547">Nucleotide-binding</keyword>
<dbReference type="InterPro" id="IPR017871">
    <property type="entry name" value="ABC_transporter-like_CS"/>
</dbReference>
<dbReference type="Gene3D" id="3.40.50.300">
    <property type="entry name" value="P-loop containing nucleotide triphosphate hydrolases"/>
    <property type="match status" value="1"/>
</dbReference>
<dbReference type="PROSITE" id="PS50893">
    <property type="entry name" value="ABC_TRANSPORTER_2"/>
    <property type="match status" value="1"/>
</dbReference>
<organism evidence="9 10">
    <name type="scientific">Acrocarpospora phusangensis</name>
    <dbReference type="NCBI Taxonomy" id="1070424"/>
    <lineage>
        <taxon>Bacteria</taxon>
        <taxon>Bacillati</taxon>
        <taxon>Actinomycetota</taxon>
        <taxon>Actinomycetes</taxon>
        <taxon>Streptosporangiales</taxon>
        <taxon>Streptosporangiaceae</taxon>
        <taxon>Acrocarpospora</taxon>
    </lineage>
</organism>
<dbReference type="AlphaFoldDB" id="A0A919Q401"/>
<evidence type="ECO:0000256" key="1">
    <source>
        <dbReference type="ARBA" id="ARBA00004651"/>
    </source>
</evidence>
<dbReference type="InterPro" id="IPR003593">
    <property type="entry name" value="AAA+_ATPase"/>
</dbReference>
<dbReference type="PANTHER" id="PTHR43394">
    <property type="entry name" value="ATP-DEPENDENT PERMEASE MDL1, MITOCHONDRIAL"/>
    <property type="match status" value="1"/>
</dbReference>
<name>A0A919Q401_9ACTN</name>
<dbReference type="InterPro" id="IPR003439">
    <property type="entry name" value="ABC_transporter-like_ATP-bd"/>
</dbReference>
<dbReference type="GO" id="GO:0016887">
    <property type="term" value="F:ATP hydrolysis activity"/>
    <property type="evidence" value="ECO:0007669"/>
    <property type="project" value="InterPro"/>
</dbReference>
<evidence type="ECO:0000256" key="6">
    <source>
        <dbReference type="ARBA" id="ARBA00023136"/>
    </source>
</evidence>
<protein>
    <submittedName>
        <fullName evidence="9">Multidrug ABC transporter permease</fullName>
    </submittedName>
</protein>
<feature type="transmembrane region" description="Helical" evidence="7">
    <location>
        <begin position="173"/>
        <end position="199"/>
    </location>
</feature>
<dbReference type="InterPro" id="IPR039421">
    <property type="entry name" value="Type_1_exporter"/>
</dbReference>
<dbReference type="Proteomes" id="UP000640052">
    <property type="component" value="Unassembled WGS sequence"/>
</dbReference>
<comment type="subcellular location">
    <subcellularLocation>
        <location evidence="1">Cell membrane</location>
        <topology evidence="1">Multi-pass membrane protein</topology>
    </subcellularLocation>
</comment>
<gene>
    <name evidence="9" type="ORF">Aph01nite_02240</name>
</gene>
<evidence type="ECO:0000313" key="9">
    <source>
        <dbReference type="EMBL" id="GIH21914.1"/>
    </source>
</evidence>
<dbReference type="GO" id="GO:0015421">
    <property type="term" value="F:ABC-type oligopeptide transporter activity"/>
    <property type="evidence" value="ECO:0007669"/>
    <property type="project" value="TreeGrafter"/>
</dbReference>
<feature type="domain" description="ABC transporter" evidence="8">
    <location>
        <begin position="377"/>
        <end position="620"/>
    </location>
</feature>
<dbReference type="InterPro" id="IPR027417">
    <property type="entry name" value="P-loop_NTPase"/>
</dbReference>
<evidence type="ECO:0000256" key="3">
    <source>
        <dbReference type="ARBA" id="ARBA00022741"/>
    </source>
</evidence>
<keyword evidence="2 7" id="KW-0812">Transmembrane</keyword>
<sequence>MSANMSANPYVMSAGELVASRWRIAKLVPRAGTGLVALLVAVNLVLGLLPVLFVIATSVVLGRVPAAVQGGLDSAAWDSLVAVFVVAAVAFVAQQIIAPLQASLGELAARRIDGQMVERLMEASLRTPGIGPLEDQGALEDLRVAARELEFGVQSPGQACAGLVALIGRYTQLAGYAVVVGVAFSWLASAGLVVAVLLFRYGQRGGLRKYARVRFALTSAERKGDYLRTLAIQPLAGKEIRVFGLAGWMRETLRNAYFDWLRPMWAERRRVYLWPFVWFGTWALVATAAVFGLVGSTDTLTLTTFILVMQASLGSLRLAEYYPESDLQTAIGMEAYDAVQRFTVRIDDRIDDRLDDRIDEAEEVRTAVTVPEPAHTIQFDRVTFRYPGQRRAVFEDLDLTIPVGRCTAIVGLNGAGKTTLVKLLARLYEPTSGAVRLDGVDISTYPIEAWRAKLGVIFQEFARYEAPAADNIGFGAVAYLDDRAGIRAAAEGVGLTATLERLPLGIDTPLARHLTDGADLSGGQWQRVALARALFALRHGSSIVVLDEPTASLDVRAEARFFDDFAGLTQGATTLLISHRFSTVRQADFIVVLEHGRIIEQGSHEELLALDGRYATLFHLQADRFADGTDADETDIDEEVPA</sequence>
<proteinExistence type="predicted"/>
<dbReference type="GO" id="GO:0005524">
    <property type="term" value="F:ATP binding"/>
    <property type="evidence" value="ECO:0007669"/>
    <property type="project" value="UniProtKB-KW"/>
</dbReference>
<dbReference type="EMBL" id="BOOA01000001">
    <property type="protein sequence ID" value="GIH21914.1"/>
    <property type="molecule type" value="Genomic_DNA"/>
</dbReference>
<dbReference type="Gene3D" id="1.20.1560.10">
    <property type="entry name" value="ABC transporter type 1, transmembrane domain"/>
    <property type="match status" value="1"/>
</dbReference>
<dbReference type="GO" id="GO:0005886">
    <property type="term" value="C:plasma membrane"/>
    <property type="evidence" value="ECO:0007669"/>
    <property type="project" value="UniProtKB-SubCell"/>
</dbReference>
<reference evidence="9" key="1">
    <citation type="submission" date="2021-01" db="EMBL/GenBank/DDBJ databases">
        <title>Whole genome shotgun sequence of Acrocarpospora phusangensis NBRC 108782.</title>
        <authorList>
            <person name="Komaki H."/>
            <person name="Tamura T."/>
        </authorList>
    </citation>
    <scope>NUCLEOTIDE SEQUENCE</scope>
    <source>
        <strain evidence="9">NBRC 108782</strain>
    </source>
</reference>
<keyword evidence="5 7" id="KW-1133">Transmembrane helix</keyword>
<dbReference type="PANTHER" id="PTHR43394:SF1">
    <property type="entry name" value="ATP-BINDING CASSETTE SUB-FAMILY B MEMBER 10, MITOCHONDRIAL"/>
    <property type="match status" value="1"/>
</dbReference>
<feature type="transmembrane region" description="Helical" evidence="7">
    <location>
        <begin position="35"/>
        <end position="62"/>
    </location>
</feature>
<keyword evidence="6 7" id="KW-0472">Membrane</keyword>
<evidence type="ECO:0000259" key="8">
    <source>
        <dbReference type="PROSITE" id="PS50893"/>
    </source>
</evidence>
<comment type="caution">
    <text evidence="9">The sequence shown here is derived from an EMBL/GenBank/DDBJ whole genome shotgun (WGS) entry which is preliminary data.</text>
</comment>
<evidence type="ECO:0000256" key="5">
    <source>
        <dbReference type="ARBA" id="ARBA00022989"/>
    </source>
</evidence>
<dbReference type="SUPFAM" id="SSF52540">
    <property type="entry name" value="P-loop containing nucleoside triphosphate hydrolases"/>
    <property type="match status" value="1"/>
</dbReference>
<dbReference type="RefSeq" id="WP_204038779.1">
    <property type="nucleotide sequence ID" value="NZ_BOOA01000001.1"/>
</dbReference>
<keyword evidence="4" id="KW-0067">ATP-binding</keyword>
<feature type="transmembrane region" description="Helical" evidence="7">
    <location>
        <begin position="271"/>
        <end position="294"/>
    </location>
</feature>
<dbReference type="InterPro" id="IPR036640">
    <property type="entry name" value="ABC1_TM_sf"/>
</dbReference>